<dbReference type="Pfam" id="PF02799">
    <property type="entry name" value="NMT_C"/>
    <property type="match status" value="1"/>
</dbReference>
<organism evidence="9">
    <name type="scientific">Bathycoccus sp. RCC716 virus 2</name>
    <dbReference type="NCBI Taxonomy" id="2530039"/>
    <lineage>
        <taxon>Viruses</taxon>
        <taxon>Varidnaviria</taxon>
        <taxon>Bamfordvirae</taxon>
        <taxon>Nucleocytoviricota</taxon>
        <taxon>Megaviricetes</taxon>
        <taxon>Algavirales</taxon>
        <taxon>Phycodnaviridae</taxon>
        <taxon>Prasinovirus</taxon>
    </lineage>
</organism>
<comment type="similarity">
    <text evidence="1 6">Belongs to the NMT family.</text>
</comment>
<dbReference type="EMBL" id="MK522038">
    <property type="protein sequence ID" value="QOR60474.1"/>
    <property type="molecule type" value="Genomic_DNA"/>
</dbReference>
<proteinExistence type="inferred from homology"/>
<feature type="domain" description="Glycylpeptide N-tetradecanoyltransferase C-terminal" evidence="8">
    <location>
        <begin position="205"/>
        <end position="347"/>
    </location>
</feature>
<evidence type="ECO:0000256" key="6">
    <source>
        <dbReference type="RuleBase" id="RU004178"/>
    </source>
</evidence>
<dbReference type="InterPro" id="IPR022676">
    <property type="entry name" value="NMT_N"/>
</dbReference>
<dbReference type="PANTHER" id="PTHR11377">
    <property type="entry name" value="N-MYRISTOYL TRANSFERASE"/>
    <property type="match status" value="1"/>
</dbReference>
<dbReference type="InterPro" id="IPR016181">
    <property type="entry name" value="Acyl_CoA_acyltransferase"/>
</dbReference>
<dbReference type="PANTHER" id="PTHR11377:SF5">
    <property type="entry name" value="GLYCYLPEPTIDE N-TETRADECANOYLTRANSFERASE"/>
    <property type="match status" value="1"/>
</dbReference>
<dbReference type="Gene3D" id="3.40.630.170">
    <property type="match status" value="1"/>
</dbReference>
<keyword evidence="3" id="KW-0808">Transferase</keyword>
<evidence type="ECO:0000313" key="9">
    <source>
        <dbReference type="EMBL" id="QOR60474.1"/>
    </source>
</evidence>
<dbReference type="EC" id="2.3.1.97" evidence="2"/>
<evidence type="ECO:0000259" key="7">
    <source>
        <dbReference type="Pfam" id="PF01233"/>
    </source>
</evidence>
<protein>
    <recommendedName>
        <fullName evidence="2">glycylpeptide N-tetradecanoyltransferase</fullName>
        <ecNumber evidence="2">2.3.1.97</ecNumber>
    </recommendedName>
    <alternativeName>
        <fullName evidence="5">Myristoyl-CoA:protein N-myristoyltransferase</fullName>
    </alternativeName>
</protein>
<name>A0A7S6NYH7_9PHYC</name>
<reference evidence="9" key="1">
    <citation type="submission" date="2019-02" db="EMBL/GenBank/DDBJ databases">
        <authorList>
            <person name="Bachy C."/>
            <person name="Yung C.-M."/>
            <person name="Roux S."/>
            <person name="Sullivan M.B."/>
            <person name="Worden A.Z."/>
        </authorList>
    </citation>
    <scope>NUCLEOTIDE SEQUENCE</scope>
    <source>
        <strain evidence="9">BII-V2</strain>
    </source>
</reference>
<evidence type="ECO:0000256" key="3">
    <source>
        <dbReference type="ARBA" id="ARBA00022679"/>
    </source>
</evidence>
<feature type="domain" description="Glycylpeptide N-tetradecanoyltransferase N-terminal" evidence="7">
    <location>
        <begin position="29"/>
        <end position="172"/>
    </location>
</feature>
<dbReference type="Pfam" id="PF01233">
    <property type="entry name" value="NMT"/>
    <property type="match status" value="1"/>
</dbReference>
<dbReference type="InterPro" id="IPR022677">
    <property type="entry name" value="NMT_C"/>
</dbReference>
<evidence type="ECO:0000256" key="2">
    <source>
        <dbReference type="ARBA" id="ARBA00012923"/>
    </source>
</evidence>
<dbReference type="SUPFAM" id="SSF55729">
    <property type="entry name" value="Acyl-CoA N-acyltransferases (Nat)"/>
    <property type="match status" value="2"/>
</dbReference>
<evidence type="ECO:0000256" key="1">
    <source>
        <dbReference type="ARBA" id="ARBA00009469"/>
    </source>
</evidence>
<dbReference type="PIRSF" id="PIRSF015892">
    <property type="entry name" value="N-myristl_transf"/>
    <property type="match status" value="1"/>
</dbReference>
<accession>A0A7S6NYH7</accession>
<sequence>MSQKHEFWNKQPVPQHEVIFEKDGEIDHSRELKHDENKLPDGYKWSSCDLTELCEFLKYNYIQDDTFEYEYSKDLLEWAIHPPWYRDEWNIAIRKSDTNELVAFMSGIPLDIRVNDKTMRMLQINFLCVSKQLRDSKFTPMLINEEKRRMNLQNIWQAAYTVTKFLPIPVSKITYFHRLIRTDKLNELGFCEVNKHSHHIDGETRFREMQEYDIPRVTKMLRNHLDKFKLSLNINEEYVKHWIMPRKGTIYSYISNEEDKFLTFYSLNYVMKPNHKIIKQANAFYNVGNCLQDAIILARDLGFDMYNCSNISVDEEELKKHGFVEGTGHNHYYLWNWKINQEIKPKDIGFVMI</sequence>
<dbReference type="GO" id="GO:0004379">
    <property type="term" value="F:glycylpeptide N-tetradecanoyltransferase activity"/>
    <property type="evidence" value="ECO:0007669"/>
    <property type="project" value="UniProtKB-EC"/>
</dbReference>
<evidence type="ECO:0000256" key="4">
    <source>
        <dbReference type="ARBA" id="ARBA00023315"/>
    </source>
</evidence>
<dbReference type="InterPro" id="IPR000903">
    <property type="entry name" value="NMT"/>
</dbReference>
<evidence type="ECO:0000259" key="8">
    <source>
        <dbReference type="Pfam" id="PF02799"/>
    </source>
</evidence>
<evidence type="ECO:0000256" key="5">
    <source>
        <dbReference type="ARBA" id="ARBA00031242"/>
    </source>
</evidence>
<keyword evidence="4" id="KW-0012">Acyltransferase</keyword>